<dbReference type="Proteomes" id="UP000186019">
    <property type="component" value="Unassembled WGS sequence"/>
</dbReference>
<accession>A0A1N7HES0</accession>
<keyword evidence="3" id="KW-1185">Reference proteome</keyword>
<proteinExistence type="predicted"/>
<evidence type="ECO:0000259" key="1">
    <source>
        <dbReference type="Pfam" id="PF08241"/>
    </source>
</evidence>
<dbReference type="OrthoDB" id="8842400at2"/>
<dbReference type="STRING" id="573024.SAMN05216208_2444"/>
<keyword evidence="2" id="KW-0808">Transferase</keyword>
<dbReference type="InterPro" id="IPR013216">
    <property type="entry name" value="Methyltransf_11"/>
</dbReference>
<evidence type="ECO:0000313" key="2">
    <source>
        <dbReference type="EMBL" id="SIS23359.1"/>
    </source>
</evidence>
<dbReference type="Gene3D" id="3.40.50.150">
    <property type="entry name" value="Vaccinia Virus protein VP39"/>
    <property type="match status" value="1"/>
</dbReference>
<dbReference type="InterPro" id="IPR029063">
    <property type="entry name" value="SAM-dependent_MTases_sf"/>
</dbReference>
<dbReference type="Pfam" id="PF08241">
    <property type="entry name" value="Methyltransf_11"/>
    <property type="match status" value="1"/>
</dbReference>
<dbReference type="AlphaFoldDB" id="A0A1N7HES0"/>
<feature type="domain" description="Methyltransferase type 11" evidence="1">
    <location>
        <begin position="103"/>
        <end position="139"/>
    </location>
</feature>
<dbReference type="GO" id="GO:0032259">
    <property type="term" value="P:methylation"/>
    <property type="evidence" value="ECO:0007669"/>
    <property type="project" value="UniProtKB-KW"/>
</dbReference>
<keyword evidence="2" id="KW-0489">Methyltransferase</keyword>
<dbReference type="SUPFAM" id="SSF53335">
    <property type="entry name" value="S-adenosyl-L-methionine-dependent methyltransferases"/>
    <property type="match status" value="1"/>
</dbReference>
<sequence length="262" mass="29717">MGIDYVLFDRLVELSTRFRPEGRTVMLGRQNFPIQTKHRHLYEKTLADHGIDARRFDFTQEDGFAETLMEKLGFGAMETMDFSDYEGAGILHDLNQKPEKNLENQFDLIFDGGTVEHVFNVPNALEGLFRMLKPGGRLISANGLNGWYGHGMYQFNPELVWTFWKRACNCNVLDCRAIPVEPGGAFGHVEFGDPAETGVRLRLKNQIGPGRTYLYYEIEKTAQSHLPDFALQSDYETRWNGAANAGKTRLDSETQATPIARS</sequence>
<name>A0A1N7HES0_9RHOB</name>
<protein>
    <submittedName>
        <fullName evidence="2">Methyltransferase domain-containing protein</fullName>
    </submittedName>
</protein>
<organism evidence="2 3">
    <name type="scientific">Roseovarius nanhaiticus</name>
    <dbReference type="NCBI Taxonomy" id="573024"/>
    <lineage>
        <taxon>Bacteria</taxon>
        <taxon>Pseudomonadati</taxon>
        <taxon>Pseudomonadota</taxon>
        <taxon>Alphaproteobacteria</taxon>
        <taxon>Rhodobacterales</taxon>
        <taxon>Roseobacteraceae</taxon>
        <taxon>Roseovarius</taxon>
    </lineage>
</organism>
<dbReference type="RefSeq" id="WP_076534974.1">
    <property type="nucleotide sequence ID" value="NZ_CANNEL010000005.1"/>
</dbReference>
<gene>
    <name evidence="2" type="ORF">SAMN05421666_2871</name>
</gene>
<dbReference type="EMBL" id="FTNV01000003">
    <property type="protein sequence ID" value="SIS23359.1"/>
    <property type="molecule type" value="Genomic_DNA"/>
</dbReference>
<evidence type="ECO:0000313" key="3">
    <source>
        <dbReference type="Proteomes" id="UP000186019"/>
    </source>
</evidence>
<reference evidence="2 3" key="1">
    <citation type="submission" date="2017-01" db="EMBL/GenBank/DDBJ databases">
        <authorList>
            <person name="Mah S.A."/>
            <person name="Swanson W.J."/>
            <person name="Moy G.W."/>
            <person name="Vacquier V.D."/>
        </authorList>
    </citation>
    <scope>NUCLEOTIDE SEQUENCE [LARGE SCALE GENOMIC DNA]</scope>
    <source>
        <strain evidence="2 3">DSM 29590</strain>
    </source>
</reference>
<dbReference type="GO" id="GO:0008757">
    <property type="term" value="F:S-adenosylmethionine-dependent methyltransferase activity"/>
    <property type="evidence" value="ECO:0007669"/>
    <property type="project" value="InterPro"/>
</dbReference>